<dbReference type="Proteomes" id="UP000299102">
    <property type="component" value="Unassembled WGS sequence"/>
</dbReference>
<gene>
    <name evidence="1" type="ORF">EVAR_30895_1</name>
</gene>
<name>A0A4C1V4V7_EUMVA</name>
<accession>A0A4C1V4V7</accession>
<reference evidence="1 2" key="1">
    <citation type="journal article" date="2019" name="Commun. Biol.">
        <title>The bagworm genome reveals a unique fibroin gene that provides high tensile strength.</title>
        <authorList>
            <person name="Kono N."/>
            <person name="Nakamura H."/>
            <person name="Ohtoshi R."/>
            <person name="Tomita M."/>
            <person name="Numata K."/>
            <person name="Arakawa K."/>
        </authorList>
    </citation>
    <scope>NUCLEOTIDE SEQUENCE [LARGE SCALE GENOMIC DNA]</scope>
</reference>
<dbReference type="EMBL" id="BGZK01000272">
    <property type="protein sequence ID" value="GBP33307.1"/>
    <property type="molecule type" value="Genomic_DNA"/>
</dbReference>
<keyword evidence="2" id="KW-1185">Reference proteome</keyword>
<comment type="caution">
    <text evidence="1">The sequence shown here is derived from an EMBL/GenBank/DDBJ whole genome shotgun (WGS) entry which is preliminary data.</text>
</comment>
<evidence type="ECO:0000313" key="2">
    <source>
        <dbReference type="Proteomes" id="UP000299102"/>
    </source>
</evidence>
<proteinExistence type="predicted"/>
<organism evidence="1 2">
    <name type="scientific">Eumeta variegata</name>
    <name type="common">Bagworm moth</name>
    <name type="synonym">Eumeta japonica</name>
    <dbReference type="NCBI Taxonomy" id="151549"/>
    <lineage>
        <taxon>Eukaryota</taxon>
        <taxon>Metazoa</taxon>
        <taxon>Ecdysozoa</taxon>
        <taxon>Arthropoda</taxon>
        <taxon>Hexapoda</taxon>
        <taxon>Insecta</taxon>
        <taxon>Pterygota</taxon>
        <taxon>Neoptera</taxon>
        <taxon>Endopterygota</taxon>
        <taxon>Lepidoptera</taxon>
        <taxon>Glossata</taxon>
        <taxon>Ditrysia</taxon>
        <taxon>Tineoidea</taxon>
        <taxon>Psychidae</taxon>
        <taxon>Oiketicinae</taxon>
        <taxon>Eumeta</taxon>
    </lineage>
</organism>
<protein>
    <submittedName>
        <fullName evidence="1">Uncharacterized protein</fullName>
    </submittedName>
</protein>
<dbReference type="AlphaFoldDB" id="A0A4C1V4V7"/>
<sequence>MRACHIRDDRCRLKPETYICEVWGEGAGVCSFVHVRKCALECEGLYRGGVFPQPALSAHRLWAPLVIVFEHSGDHLRVIGWLDRQRRGRSRFPESGSDARYVDLCGRRRGVERCVPLTSATFASYARGEKPESS</sequence>
<evidence type="ECO:0000313" key="1">
    <source>
        <dbReference type="EMBL" id="GBP33307.1"/>
    </source>
</evidence>